<dbReference type="InterPro" id="IPR011013">
    <property type="entry name" value="Gal_mutarotase_sf_dom"/>
</dbReference>
<dbReference type="InterPro" id="IPR018052">
    <property type="entry name" value="Ald1_epimerase_CS"/>
</dbReference>
<evidence type="ECO:0000256" key="1">
    <source>
        <dbReference type="ARBA" id="ARBA00001614"/>
    </source>
</evidence>
<name>F5RJ45_9FIRM</name>
<dbReference type="EC" id="5.1.3.3" evidence="4 8"/>
<feature type="binding site" evidence="11">
    <location>
        <begin position="89"/>
        <end position="90"/>
    </location>
    <ligand>
        <name>beta-D-galactose</name>
        <dbReference type="ChEBI" id="CHEBI:27667"/>
    </ligand>
</feature>
<dbReference type="GO" id="GO:0030246">
    <property type="term" value="F:carbohydrate binding"/>
    <property type="evidence" value="ECO:0007669"/>
    <property type="project" value="InterPro"/>
</dbReference>
<evidence type="ECO:0000256" key="11">
    <source>
        <dbReference type="PIRSR" id="PIRSR005096-3"/>
    </source>
</evidence>
<feature type="binding site" evidence="10">
    <location>
        <position position="260"/>
    </location>
    <ligand>
        <name>beta-D-galactose</name>
        <dbReference type="ChEBI" id="CHEBI:27667"/>
    </ligand>
</feature>
<dbReference type="Proteomes" id="UP000004067">
    <property type="component" value="Unassembled WGS sequence"/>
</dbReference>
<evidence type="ECO:0000313" key="13">
    <source>
        <dbReference type="Proteomes" id="UP000004067"/>
    </source>
</evidence>
<evidence type="ECO:0000313" key="12">
    <source>
        <dbReference type="EMBL" id="EGK62276.1"/>
    </source>
</evidence>
<feature type="binding site" evidence="11">
    <location>
        <begin position="188"/>
        <end position="190"/>
    </location>
    <ligand>
        <name>beta-D-galactose</name>
        <dbReference type="ChEBI" id="CHEBI:27667"/>
    </ligand>
</feature>
<dbReference type="PROSITE" id="PS00545">
    <property type="entry name" value="ALDOSE_1_EPIMERASE"/>
    <property type="match status" value="1"/>
</dbReference>
<dbReference type="STRING" id="888060.HMPREF9081_0280"/>
<gene>
    <name evidence="12" type="primary">galM</name>
    <name evidence="12" type="ORF">HMPREF9081_0280</name>
</gene>
<organism evidence="12 13">
    <name type="scientific">Centipeda periodontii DSM 2778</name>
    <dbReference type="NCBI Taxonomy" id="888060"/>
    <lineage>
        <taxon>Bacteria</taxon>
        <taxon>Bacillati</taxon>
        <taxon>Bacillota</taxon>
        <taxon>Negativicutes</taxon>
        <taxon>Selenomonadales</taxon>
        <taxon>Selenomonadaceae</taxon>
        <taxon>Centipeda</taxon>
    </lineage>
</organism>
<dbReference type="NCBIfam" id="NF008277">
    <property type="entry name" value="PRK11055.1"/>
    <property type="match status" value="1"/>
</dbReference>
<comment type="similarity">
    <text evidence="3 8">Belongs to the aldose epimerase family.</text>
</comment>
<dbReference type="GO" id="GO:0006006">
    <property type="term" value="P:glucose metabolic process"/>
    <property type="evidence" value="ECO:0007669"/>
    <property type="project" value="TreeGrafter"/>
</dbReference>
<evidence type="ECO:0000256" key="7">
    <source>
        <dbReference type="ARBA" id="ARBA00023277"/>
    </source>
</evidence>
<evidence type="ECO:0000256" key="10">
    <source>
        <dbReference type="PIRSR" id="PIRSR005096-2"/>
    </source>
</evidence>
<dbReference type="InterPro" id="IPR047215">
    <property type="entry name" value="Galactose_mutarotase-like"/>
</dbReference>
<evidence type="ECO:0000256" key="6">
    <source>
        <dbReference type="ARBA" id="ARBA00023235"/>
    </source>
</evidence>
<accession>F5RJ45</accession>
<comment type="caution">
    <text evidence="12">The sequence shown here is derived from an EMBL/GenBank/DDBJ whole genome shotgun (WGS) entry which is preliminary data.</text>
</comment>
<evidence type="ECO:0000256" key="4">
    <source>
        <dbReference type="ARBA" id="ARBA00013185"/>
    </source>
</evidence>
<proteinExistence type="inferred from homology"/>
<keyword evidence="6 8" id="KW-0413">Isomerase</keyword>
<dbReference type="HOGENOM" id="CLU_031753_2_0_9"/>
<evidence type="ECO:0000256" key="9">
    <source>
        <dbReference type="PIRSR" id="PIRSR005096-1"/>
    </source>
</evidence>
<dbReference type="GO" id="GO:0005737">
    <property type="term" value="C:cytoplasm"/>
    <property type="evidence" value="ECO:0007669"/>
    <property type="project" value="TreeGrafter"/>
</dbReference>
<dbReference type="InterPro" id="IPR014718">
    <property type="entry name" value="GH-type_carb-bd"/>
</dbReference>
<dbReference type="Gene3D" id="2.70.98.10">
    <property type="match status" value="1"/>
</dbReference>
<dbReference type="eggNOG" id="COG2017">
    <property type="taxonomic scope" value="Bacteria"/>
</dbReference>
<evidence type="ECO:0000256" key="5">
    <source>
        <dbReference type="ARBA" id="ARBA00014165"/>
    </source>
</evidence>
<reference evidence="12 13" key="1">
    <citation type="submission" date="2011-04" db="EMBL/GenBank/DDBJ databases">
        <authorList>
            <person name="Muzny D."/>
            <person name="Qin X."/>
            <person name="Deng J."/>
            <person name="Jiang H."/>
            <person name="Liu Y."/>
            <person name="Qu J."/>
            <person name="Song X.-Z."/>
            <person name="Zhang L."/>
            <person name="Thornton R."/>
            <person name="Coyle M."/>
            <person name="Francisco L."/>
            <person name="Jackson L."/>
            <person name="Javaid M."/>
            <person name="Korchina V."/>
            <person name="Kovar C."/>
            <person name="Mata R."/>
            <person name="Mathew T."/>
            <person name="Ngo R."/>
            <person name="Nguyen L."/>
            <person name="Nguyen N."/>
            <person name="Okwuonu G."/>
            <person name="Ongeri F."/>
            <person name="Pham C."/>
            <person name="Simmons D."/>
            <person name="Wilczek-Boney K."/>
            <person name="Hale W."/>
            <person name="Jakkamsetti A."/>
            <person name="Pham P."/>
            <person name="Ruth R."/>
            <person name="San Lucas F."/>
            <person name="Warren J."/>
            <person name="Zhang J."/>
            <person name="Zhao Z."/>
            <person name="Zhou C."/>
            <person name="Zhu D."/>
            <person name="Lee S."/>
            <person name="Bess C."/>
            <person name="Blankenburg K."/>
            <person name="Forbes L."/>
            <person name="Fu Q."/>
            <person name="Gubbala S."/>
            <person name="Hirani K."/>
            <person name="Jayaseelan J.C."/>
            <person name="Lara F."/>
            <person name="Munidasa M."/>
            <person name="Palculict T."/>
            <person name="Patil S."/>
            <person name="Pu L.-L."/>
            <person name="Saada N."/>
            <person name="Tang L."/>
            <person name="Weissenberger G."/>
            <person name="Zhu Y."/>
            <person name="Hemphill L."/>
            <person name="Shang Y."/>
            <person name="Youmans B."/>
            <person name="Ayvaz T."/>
            <person name="Ross M."/>
            <person name="Santibanez J."/>
            <person name="Aqrawi P."/>
            <person name="Gross S."/>
            <person name="Joshi V."/>
            <person name="Fowler G."/>
            <person name="Nazareth L."/>
            <person name="Reid J."/>
            <person name="Worley K."/>
            <person name="Petrosino J."/>
            <person name="Highlander S."/>
            <person name="Gibbs R."/>
        </authorList>
    </citation>
    <scope>NUCLEOTIDE SEQUENCE [LARGE SCALE GENOMIC DNA]</scope>
    <source>
        <strain evidence="12 13">DSM 2778</strain>
    </source>
</reference>
<feature type="active site" description="Proton donor" evidence="9">
    <location>
        <position position="188"/>
    </location>
</feature>
<protein>
    <recommendedName>
        <fullName evidence="5 8">Aldose 1-epimerase</fullName>
        <ecNumber evidence="4 8">5.1.3.3</ecNumber>
    </recommendedName>
</protein>
<evidence type="ECO:0000256" key="8">
    <source>
        <dbReference type="PIRNR" id="PIRNR005096"/>
    </source>
</evidence>
<sequence>MSFLWGEFTMTELKMEPFGTMPGGDRIDLYTLTNTHGTSVAITTYGARLVKFERLVGGKPLDIVLGYETGEDYVADTASMGAIVGRHANRIAGGRVTIAGRPYQLELNTGSHKQNHIHGGSKGLHYHLWTAAIVDGGVAFTTISPDGEGGYPGNFEAKVTYRLTDDDALHISYRAISDADTICNLTNHTYFNLEGATADSVLDHEAQIYADEFTWADAESLPDGRILTVFGTPMDFTEPHRIGERIDADYDQLQMAGGYDHNWVLRGDIAPEPYSHLKKAARVVSKKTGLALSCYTTQVGMQFYTGNALGKNPLIGKGGKEFPRRGGFCLETQFFPNAPANPNFPQPELHMDEVWEAETVYKLDDL</sequence>
<dbReference type="UniPathway" id="UPA00242"/>
<dbReference type="PANTHER" id="PTHR10091">
    <property type="entry name" value="ALDOSE-1-EPIMERASE"/>
    <property type="match status" value="1"/>
</dbReference>
<dbReference type="Pfam" id="PF01263">
    <property type="entry name" value="Aldose_epim"/>
    <property type="match status" value="1"/>
</dbReference>
<feature type="active site" description="Proton acceptor" evidence="9">
    <location>
        <position position="331"/>
    </location>
</feature>
<keyword evidence="7 8" id="KW-0119">Carbohydrate metabolism</keyword>
<dbReference type="PANTHER" id="PTHR10091:SF0">
    <property type="entry name" value="GALACTOSE MUTAROTASE"/>
    <property type="match status" value="1"/>
</dbReference>
<dbReference type="InterPro" id="IPR008183">
    <property type="entry name" value="Aldose_1/G6P_1-epimerase"/>
</dbReference>
<dbReference type="GO" id="GO:0004034">
    <property type="term" value="F:aldose 1-epimerase activity"/>
    <property type="evidence" value="ECO:0007669"/>
    <property type="project" value="UniProtKB-EC"/>
</dbReference>
<comment type="catalytic activity">
    <reaction evidence="1 8">
        <text>alpha-D-glucose = beta-D-glucose</text>
        <dbReference type="Rhea" id="RHEA:10264"/>
        <dbReference type="ChEBI" id="CHEBI:15903"/>
        <dbReference type="ChEBI" id="CHEBI:17925"/>
        <dbReference type="EC" id="5.1.3.3"/>
    </reaction>
</comment>
<dbReference type="EMBL" id="AFHQ01000005">
    <property type="protein sequence ID" value="EGK62276.1"/>
    <property type="molecule type" value="Genomic_DNA"/>
</dbReference>
<dbReference type="AlphaFoldDB" id="F5RJ45"/>
<dbReference type="GO" id="GO:0033499">
    <property type="term" value="P:galactose catabolic process via UDP-galactose, Leloir pathway"/>
    <property type="evidence" value="ECO:0007669"/>
    <property type="project" value="TreeGrafter"/>
</dbReference>
<keyword evidence="13" id="KW-1185">Reference proteome</keyword>
<evidence type="ECO:0000256" key="2">
    <source>
        <dbReference type="ARBA" id="ARBA00005028"/>
    </source>
</evidence>
<dbReference type="CDD" id="cd09019">
    <property type="entry name" value="galactose_mutarotase_like"/>
    <property type="match status" value="1"/>
</dbReference>
<comment type="pathway">
    <text evidence="2 8">Carbohydrate metabolism; hexose metabolism.</text>
</comment>
<dbReference type="PIRSF" id="PIRSF005096">
    <property type="entry name" value="GALM"/>
    <property type="match status" value="1"/>
</dbReference>
<dbReference type="SUPFAM" id="SSF74650">
    <property type="entry name" value="Galactose mutarotase-like"/>
    <property type="match status" value="1"/>
</dbReference>
<evidence type="ECO:0000256" key="3">
    <source>
        <dbReference type="ARBA" id="ARBA00006206"/>
    </source>
</evidence>
<dbReference type="InterPro" id="IPR015443">
    <property type="entry name" value="Aldose_1-epimerase"/>
</dbReference>